<keyword evidence="4" id="KW-0560">Oxidoreductase</keyword>
<dbReference type="GO" id="GO:0051537">
    <property type="term" value="F:2 iron, 2 sulfur cluster binding"/>
    <property type="evidence" value="ECO:0007669"/>
    <property type="project" value="UniProtKB-KW"/>
</dbReference>
<comment type="cofactor">
    <cofactor evidence="1">
        <name>Fe cation</name>
        <dbReference type="ChEBI" id="CHEBI:24875"/>
    </cofactor>
</comment>
<evidence type="ECO:0000259" key="7">
    <source>
        <dbReference type="PROSITE" id="PS51296"/>
    </source>
</evidence>
<dbReference type="Pfam" id="PF00355">
    <property type="entry name" value="Rieske"/>
    <property type="match status" value="1"/>
</dbReference>
<dbReference type="CDD" id="cd08885">
    <property type="entry name" value="RHO_alpha_C_1"/>
    <property type="match status" value="1"/>
</dbReference>
<feature type="domain" description="Rieske" evidence="7">
    <location>
        <begin position="62"/>
        <end position="170"/>
    </location>
</feature>
<evidence type="ECO:0000256" key="3">
    <source>
        <dbReference type="ARBA" id="ARBA00022723"/>
    </source>
</evidence>
<evidence type="ECO:0000313" key="8">
    <source>
        <dbReference type="EMBL" id="CAJ42335.1"/>
    </source>
</evidence>
<dbReference type="EMBL" id="AM156932">
    <property type="protein sequence ID" value="CAJ42335.1"/>
    <property type="molecule type" value="Genomic_DNA"/>
</dbReference>
<proteinExistence type="predicted"/>
<protein>
    <submittedName>
        <fullName evidence="8">Putative oxygenase</fullName>
    </submittedName>
</protein>
<evidence type="ECO:0000256" key="2">
    <source>
        <dbReference type="ARBA" id="ARBA00022714"/>
    </source>
</evidence>
<dbReference type="PROSITE" id="PS51296">
    <property type="entry name" value="RIESKE"/>
    <property type="match status" value="1"/>
</dbReference>
<dbReference type="InterPro" id="IPR001663">
    <property type="entry name" value="Rng_hydr_dOase-A"/>
</dbReference>
<dbReference type="InterPro" id="IPR017941">
    <property type="entry name" value="Rieske_2Fe-2S"/>
</dbReference>
<keyword evidence="2" id="KW-0001">2Fe-2S</keyword>
<dbReference type="PRINTS" id="PR00090">
    <property type="entry name" value="RNGDIOXGNASE"/>
</dbReference>
<dbReference type="GO" id="GO:0005506">
    <property type="term" value="F:iron ion binding"/>
    <property type="evidence" value="ECO:0007669"/>
    <property type="project" value="InterPro"/>
</dbReference>
<dbReference type="InterPro" id="IPR015879">
    <property type="entry name" value="Ring_hydroxy_dOase_asu_C_dom"/>
</dbReference>
<evidence type="ECO:0000256" key="5">
    <source>
        <dbReference type="ARBA" id="ARBA00023004"/>
    </source>
</evidence>
<dbReference type="InterPro" id="IPR036922">
    <property type="entry name" value="Rieske_2Fe-2S_sf"/>
</dbReference>
<keyword evidence="6" id="KW-0411">Iron-sulfur</keyword>
<dbReference type="GO" id="GO:0004497">
    <property type="term" value="F:monooxygenase activity"/>
    <property type="evidence" value="ECO:0007669"/>
    <property type="project" value="UniProtKB-ARBA"/>
</dbReference>
<sequence length="387" mass="43025">MGHSLDRAVPGDVTSPPSTADLLEELRGYLRADPPAISLPPRLFTSPDVYESERARIFGRSWMMVAHRDQLAQPGDYLALEIAGEPVVITRGDDGMLHGMSPVCRHRMMPLVEPGSGNTQDFTCPYHLWRYRLDGTLLAATHMRGNADFDPGQCRLPAFAVEEWRGFVFVNLQADASTLEDHLTGVDGDLANYRLDDMVQISTWTEVWRCNWKVAVENSYENYHAIGFHPNTVKPLMTGGIDMEVHADSPLVTRLLTRTGEPMEPSVLPLTEEEKRVLYSFRMFPCSSLATFGESIAWISLIPLSIDRTEVRGGTLMPAAALEGADVEAIRKQTEQFTGVINTEDRLGLEAVQRTLGSRFIERGHLSPKEPGVLAFYRNLALALAAD</sequence>
<dbReference type="Gene3D" id="3.90.380.10">
    <property type="entry name" value="Naphthalene 1,2-dioxygenase Alpha Subunit, Chain A, domain 1"/>
    <property type="match status" value="2"/>
</dbReference>
<dbReference type="PANTHER" id="PTHR43756:SF5">
    <property type="entry name" value="CHOLINE MONOOXYGENASE, CHLOROPLASTIC"/>
    <property type="match status" value="1"/>
</dbReference>
<name>Q2P9Z2_9ACTN</name>
<dbReference type="AlphaFoldDB" id="Q2P9Z2"/>
<dbReference type="CDD" id="cd03469">
    <property type="entry name" value="Rieske_RO_Alpha_N"/>
    <property type="match status" value="1"/>
</dbReference>
<dbReference type="SUPFAM" id="SSF55961">
    <property type="entry name" value="Bet v1-like"/>
    <property type="match status" value="1"/>
</dbReference>
<accession>Q2P9Z2</accession>
<dbReference type="GO" id="GO:0016705">
    <property type="term" value="F:oxidoreductase activity, acting on paired donors, with incorporation or reduction of molecular oxygen"/>
    <property type="evidence" value="ECO:0007669"/>
    <property type="project" value="UniProtKB-ARBA"/>
</dbReference>
<dbReference type="SUPFAM" id="SSF50022">
    <property type="entry name" value="ISP domain"/>
    <property type="match status" value="1"/>
</dbReference>
<keyword evidence="5" id="KW-0408">Iron</keyword>
<evidence type="ECO:0000256" key="1">
    <source>
        <dbReference type="ARBA" id="ARBA00001962"/>
    </source>
</evidence>
<reference evidence="8" key="1">
    <citation type="journal article" date="2006" name="Appl. Environ. Microbiol.">
        <title>Isolation, characterization, and heterologous expression of the biosynthesis gene cluster for the antitumor anthracycline steffimycin.</title>
        <authorList>
            <person name="Gullon S."/>
            <person name="Olano C."/>
            <person name="Abdelfattah M.S."/>
            <person name="Brana A.F."/>
            <person name="Rohr J."/>
            <person name="Mendez C."/>
            <person name="Salas J.A."/>
        </authorList>
    </citation>
    <scope>NUCLEOTIDE SEQUENCE</scope>
    <source>
        <strain evidence="8">NRRL 3193</strain>
    </source>
</reference>
<dbReference type="Pfam" id="PF00848">
    <property type="entry name" value="Ring_hydroxyl_A"/>
    <property type="match status" value="1"/>
</dbReference>
<organism evidence="8">
    <name type="scientific">Streptomyces steffisburgensis</name>
    <dbReference type="NCBI Taxonomy" id="68271"/>
    <lineage>
        <taxon>Bacteria</taxon>
        <taxon>Bacillati</taxon>
        <taxon>Actinomycetota</taxon>
        <taxon>Actinomycetes</taxon>
        <taxon>Kitasatosporales</taxon>
        <taxon>Streptomycetaceae</taxon>
        <taxon>Streptomyces</taxon>
    </lineage>
</organism>
<keyword evidence="3" id="KW-0479">Metal-binding</keyword>
<evidence type="ECO:0000256" key="6">
    <source>
        <dbReference type="ARBA" id="ARBA00023014"/>
    </source>
</evidence>
<evidence type="ECO:0000256" key="4">
    <source>
        <dbReference type="ARBA" id="ARBA00023002"/>
    </source>
</evidence>
<dbReference type="Gene3D" id="2.102.10.10">
    <property type="entry name" value="Rieske [2Fe-2S] iron-sulphur domain"/>
    <property type="match status" value="1"/>
</dbReference>
<gene>
    <name evidence="8" type="primary">stfOII</name>
</gene>
<dbReference type="PANTHER" id="PTHR43756">
    <property type="entry name" value="CHOLINE MONOOXYGENASE, CHLOROPLASTIC"/>
    <property type="match status" value="1"/>
</dbReference>